<proteinExistence type="predicted"/>
<dbReference type="GO" id="GO:0016787">
    <property type="term" value="F:hydrolase activity"/>
    <property type="evidence" value="ECO:0007669"/>
    <property type="project" value="InterPro"/>
</dbReference>
<organism evidence="3 4">
    <name type="scientific">Mytilus coruscus</name>
    <name type="common">Sea mussel</name>
    <dbReference type="NCBI Taxonomy" id="42192"/>
    <lineage>
        <taxon>Eukaryota</taxon>
        <taxon>Metazoa</taxon>
        <taxon>Spiralia</taxon>
        <taxon>Lophotrochozoa</taxon>
        <taxon>Mollusca</taxon>
        <taxon>Bivalvia</taxon>
        <taxon>Autobranchia</taxon>
        <taxon>Pteriomorphia</taxon>
        <taxon>Mytilida</taxon>
        <taxon>Mytiloidea</taxon>
        <taxon>Mytilidae</taxon>
        <taxon>Mytilinae</taxon>
        <taxon>Mytilus</taxon>
    </lineage>
</organism>
<dbReference type="SMART" id="SM00892">
    <property type="entry name" value="Endonuclease_NS"/>
    <property type="match status" value="1"/>
</dbReference>
<dbReference type="AlphaFoldDB" id="A0A6J8B7A0"/>
<evidence type="ECO:0000313" key="4">
    <source>
        <dbReference type="Proteomes" id="UP000507470"/>
    </source>
</evidence>
<dbReference type="InterPro" id="IPR044929">
    <property type="entry name" value="DNA/RNA_non-sp_Endonuclease_sf"/>
</dbReference>
<protein>
    <recommendedName>
        <fullName evidence="5">Endonuclease</fullName>
    </recommendedName>
</protein>
<feature type="domain" description="ENPP1-3/EXOG-like endonuclease/phosphodiesterase" evidence="1">
    <location>
        <begin position="11"/>
        <end position="247"/>
    </location>
</feature>
<dbReference type="InterPro" id="IPR039015">
    <property type="entry name" value="ENDOD1"/>
</dbReference>
<evidence type="ECO:0000259" key="2">
    <source>
        <dbReference type="SMART" id="SM00892"/>
    </source>
</evidence>
<evidence type="ECO:0008006" key="5">
    <source>
        <dbReference type="Google" id="ProtNLM"/>
    </source>
</evidence>
<dbReference type="Pfam" id="PF01223">
    <property type="entry name" value="Endonuclease_NS"/>
    <property type="match status" value="1"/>
</dbReference>
<dbReference type="InterPro" id="IPR020821">
    <property type="entry name" value="ENPP1-3/EXOG-like_nuc-like"/>
</dbReference>
<sequence>MVYICQQYKNKYFYATLYDTKNRIPVYSAGQIFPPAKHKDDHRLDDKFFIEPELAQKGGGNMIEVDNRLHNLDNVHSAKFGQLQALDTDYKDSGYDRGHLNAQIFNTKNDNSRYATNTLTNIAPQWGPFNQGTWNIMENGLVDTVRDKCNFPGAKSYVVIGVQPSKNKFITRTTEKIITTSRGKQKTKKEYENRVNVPDVYWTAICCDTSTATDCNHKKMGWSFAYEADNINKRSVMVSFYPVQQFLTNQYLKIFADYTGSDGYTVKGCEFNRKNTIGIIKHITNSIKKVPIFEENPTERFET</sequence>
<gene>
    <name evidence="3" type="ORF">MCOR_14185</name>
</gene>
<keyword evidence="4" id="KW-1185">Reference proteome</keyword>
<dbReference type="SUPFAM" id="SSF54060">
    <property type="entry name" value="His-Me finger endonucleases"/>
    <property type="match status" value="1"/>
</dbReference>
<dbReference type="EMBL" id="CACVKT020002431">
    <property type="protein sequence ID" value="CAC5377927.1"/>
    <property type="molecule type" value="Genomic_DNA"/>
</dbReference>
<dbReference type="InterPro" id="IPR001604">
    <property type="entry name" value="Endo_G_ENPP1-like_dom"/>
</dbReference>
<feature type="domain" description="DNA/RNA non-specific endonuclease/pyrophosphatase/phosphodiesterase" evidence="2">
    <location>
        <begin position="10"/>
        <end position="253"/>
    </location>
</feature>
<dbReference type="PANTHER" id="PTHR21472">
    <property type="entry name" value="ENDONUCLEASE DOMAIN-CONTAINING 1 PROTEIN ENDOD1"/>
    <property type="match status" value="1"/>
</dbReference>
<accession>A0A6J8B7A0</accession>
<name>A0A6J8B7A0_MYTCO</name>
<dbReference type="GO" id="GO:0003676">
    <property type="term" value="F:nucleic acid binding"/>
    <property type="evidence" value="ECO:0007669"/>
    <property type="project" value="InterPro"/>
</dbReference>
<evidence type="ECO:0000313" key="3">
    <source>
        <dbReference type="EMBL" id="CAC5377927.1"/>
    </source>
</evidence>
<dbReference type="GO" id="GO:0046872">
    <property type="term" value="F:metal ion binding"/>
    <property type="evidence" value="ECO:0007669"/>
    <property type="project" value="InterPro"/>
</dbReference>
<dbReference type="Proteomes" id="UP000507470">
    <property type="component" value="Unassembled WGS sequence"/>
</dbReference>
<reference evidence="3 4" key="1">
    <citation type="submission" date="2020-06" db="EMBL/GenBank/DDBJ databases">
        <authorList>
            <person name="Li R."/>
            <person name="Bekaert M."/>
        </authorList>
    </citation>
    <scope>NUCLEOTIDE SEQUENCE [LARGE SCALE GENOMIC DNA]</scope>
    <source>
        <strain evidence="4">wild</strain>
    </source>
</reference>
<dbReference type="OrthoDB" id="69221at2759"/>
<dbReference type="InterPro" id="IPR044925">
    <property type="entry name" value="His-Me_finger_sf"/>
</dbReference>
<evidence type="ECO:0000259" key="1">
    <source>
        <dbReference type="SMART" id="SM00477"/>
    </source>
</evidence>
<dbReference type="PANTHER" id="PTHR21472:SF26">
    <property type="entry name" value="ENDONUCLEASE DOMAIN CONTAINING 1"/>
    <property type="match status" value="1"/>
</dbReference>
<dbReference type="SMART" id="SM00477">
    <property type="entry name" value="NUC"/>
    <property type="match status" value="1"/>
</dbReference>
<dbReference type="Gene3D" id="3.40.570.10">
    <property type="entry name" value="Extracellular Endonuclease, subunit A"/>
    <property type="match status" value="1"/>
</dbReference>